<dbReference type="GO" id="GO:0003677">
    <property type="term" value="F:DNA binding"/>
    <property type="evidence" value="ECO:0007669"/>
    <property type="project" value="UniProtKB-KW"/>
</dbReference>
<dbReference type="PANTHER" id="PTHR38479">
    <property type="entry name" value="LMO0824 PROTEIN"/>
    <property type="match status" value="1"/>
</dbReference>
<keyword evidence="2" id="KW-0238">DNA-binding</keyword>
<dbReference type="Pfam" id="PF06224">
    <property type="entry name" value="AlkZ-like"/>
    <property type="match status" value="1"/>
</dbReference>
<accession>A0ABP4LFC0</accession>
<feature type="compositionally biased region" description="Gly residues" evidence="1">
    <location>
        <begin position="34"/>
        <end position="60"/>
    </location>
</feature>
<dbReference type="EMBL" id="BAAANC010000001">
    <property type="protein sequence ID" value="GAA1522734.1"/>
    <property type="molecule type" value="Genomic_DNA"/>
</dbReference>
<organism evidence="2 3">
    <name type="scientific">Kribbella lupini</name>
    <dbReference type="NCBI Taxonomy" id="291602"/>
    <lineage>
        <taxon>Bacteria</taxon>
        <taxon>Bacillati</taxon>
        <taxon>Actinomycetota</taxon>
        <taxon>Actinomycetes</taxon>
        <taxon>Propionibacteriales</taxon>
        <taxon>Kribbellaceae</taxon>
        <taxon>Kribbella</taxon>
    </lineage>
</organism>
<evidence type="ECO:0000313" key="2">
    <source>
        <dbReference type="EMBL" id="GAA1522734.1"/>
    </source>
</evidence>
<sequence length="420" mass="44633">MKLSWPAVVARRMRRHHLHAGTAVSPDPAVSPGPAGGGGGGAGPGGGGAGPAGGGGGGAGWSAPGPADVVRAMSGAHAQVLSAAEISVALRLEKATRADVQRALWVERSLVKTFGPRGTVHLLPTDDLPLWTGALSALPRSGSAATPEMRMTPEQIAEVIEAVGGALSEDDLTVDELTDEVVARTGPWAGELVMPAFQEYWPRWRQVIPAAATAGVLCYGPNRGRKTTYTNPHRFAPPFQPENGEKALPELLRRYLHAYGPATPQHFAKWLSTSPAFITKLFEQQDNLQQVELDGQPAWLIEGDTDFPDDRIRGVRLLPYFDAYAVGSHPRDLVFPGEASTRALAGGQAGNYPVLLVDGVVAGVWHQRLSGRKFHVTVEPLRTLKPAQLRALDNEVDRLAEIVGARATLALDKITVGPHA</sequence>
<name>A0ABP4LFC0_9ACTN</name>
<dbReference type="RefSeq" id="WP_344173351.1">
    <property type="nucleotide sequence ID" value="NZ_BAAANC010000001.1"/>
</dbReference>
<protein>
    <submittedName>
        <fullName evidence="2">Winged helix DNA-binding domain-containing protein</fullName>
    </submittedName>
</protein>
<reference evidence="3" key="1">
    <citation type="journal article" date="2019" name="Int. J. Syst. Evol. Microbiol.">
        <title>The Global Catalogue of Microorganisms (GCM) 10K type strain sequencing project: providing services to taxonomists for standard genome sequencing and annotation.</title>
        <authorList>
            <consortium name="The Broad Institute Genomics Platform"/>
            <consortium name="The Broad Institute Genome Sequencing Center for Infectious Disease"/>
            <person name="Wu L."/>
            <person name="Ma J."/>
        </authorList>
    </citation>
    <scope>NUCLEOTIDE SEQUENCE [LARGE SCALE GENOMIC DNA]</scope>
    <source>
        <strain evidence="3">JCM 14303</strain>
    </source>
</reference>
<gene>
    <name evidence="2" type="ORF">GCM10009741_25230</name>
</gene>
<dbReference type="InterPro" id="IPR009351">
    <property type="entry name" value="AlkZ-like"/>
</dbReference>
<feature type="region of interest" description="Disordered" evidence="1">
    <location>
        <begin position="19"/>
        <end position="60"/>
    </location>
</feature>
<comment type="caution">
    <text evidence="2">The sequence shown here is derived from an EMBL/GenBank/DDBJ whole genome shotgun (WGS) entry which is preliminary data.</text>
</comment>
<dbReference type="Proteomes" id="UP001500363">
    <property type="component" value="Unassembled WGS sequence"/>
</dbReference>
<proteinExistence type="predicted"/>
<evidence type="ECO:0000256" key="1">
    <source>
        <dbReference type="SAM" id="MobiDB-lite"/>
    </source>
</evidence>
<keyword evidence="3" id="KW-1185">Reference proteome</keyword>
<dbReference type="PANTHER" id="PTHR38479:SF2">
    <property type="entry name" value="WINGED HELIX DNA-BINDING DOMAIN-CONTAINING PROTEIN"/>
    <property type="match status" value="1"/>
</dbReference>
<evidence type="ECO:0000313" key="3">
    <source>
        <dbReference type="Proteomes" id="UP001500363"/>
    </source>
</evidence>